<evidence type="ECO:0000256" key="1">
    <source>
        <dbReference type="SAM" id="MobiDB-lite"/>
    </source>
</evidence>
<protein>
    <submittedName>
        <fullName evidence="2">Uncharacterized protein</fullName>
    </submittedName>
</protein>
<dbReference type="Proteomes" id="UP000623067">
    <property type="component" value="Unassembled WGS sequence"/>
</dbReference>
<feature type="region of interest" description="Disordered" evidence="1">
    <location>
        <begin position="1"/>
        <end position="23"/>
    </location>
</feature>
<name>A0A916WYF5_9SPHN</name>
<feature type="compositionally biased region" description="Polar residues" evidence="1">
    <location>
        <begin position="14"/>
        <end position="23"/>
    </location>
</feature>
<keyword evidence="3" id="KW-1185">Reference proteome</keyword>
<organism evidence="2 3">
    <name type="scientific">Sphingomonas metalli</name>
    <dbReference type="NCBI Taxonomy" id="1779358"/>
    <lineage>
        <taxon>Bacteria</taxon>
        <taxon>Pseudomonadati</taxon>
        <taxon>Pseudomonadota</taxon>
        <taxon>Alphaproteobacteria</taxon>
        <taxon>Sphingomonadales</taxon>
        <taxon>Sphingomonadaceae</taxon>
        <taxon>Sphingomonas</taxon>
    </lineage>
</organism>
<feature type="compositionally biased region" description="Basic and acidic residues" evidence="1">
    <location>
        <begin position="432"/>
        <end position="442"/>
    </location>
</feature>
<gene>
    <name evidence="2" type="ORF">GCM10011380_31420</name>
</gene>
<feature type="region of interest" description="Disordered" evidence="1">
    <location>
        <begin position="432"/>
        <end position="474"/>
    </location>
</feature>
<reference evidence="2" key="2">
    <citation type="submission" date="2020-09" db="EMBL/GenBank/DDBJ databases">
        <authorList>
            <person name="Sun Q."/>
            <person name="Zhou Y."/>
        </authorList>
    </citation>
    <scope>NUCLEOTIDE SEQUENCE</scope>
    <source>
        <strain evidence="2">CGMCC 1.15330</strain>
    </source>
</reference>
<reference evidence="2" key="1">
    <citation type="journal article" date="2014" name="Int. J. Syst. Evol. Microbiol.">
        <title>Complete genome sequence of Corynebacterium casei LMG S-19264T (=DSM 44701T), isolated from a smear-ripened cheese.</title>
        <authorList>
            <consortium name="US DOE Joint Genome Institute (JGI-PGF)"/>
            <person name="Walter F."/>
            <person name="Albersmeier A."/>
            <person name="Kalinowski J."/>
            <person name="Ruckert C."/>
        </authorList>
    </citation>
    <scope>NUCLEOTIDE SEQUENCE</scope>
    <source>
        <strain evidence="2">CGMCC 1.15330</strain>
    </source>
</reference>
<evidence type="ECO:0000313" key="3">
    <source>
        <dbReference type="Proteomes" id="UP000623067"/>
    </source>
</evidence>
<proteinExistence type="predicted"/>
<comment type="caution">
    <text evidence="2">The sequence shown here is derived from an EMBL/GenBank/DDBJ whole genome shotgun (WGS) entry which is preliminary data.</text>
</comment>
<dbReference type="EMBL" id="BMIH01000004">
    <property type="protein sequence ID" value="GGB39613.1"/>
    <property type="molecule type" value="Genomic_DNA"/>
</dbReference>
<dbReference type="AlphaFoldDB" id="A0A916WYF5"/>
<sequence>MLLAKESVPMMPATDSTTNAQPGATPQAINAPQARGIVVTQGGLVLLGDGPHRKMSKALRELLALSKPNQRVEDLRFYRLFLQFAGQHPNGPLAFLTLPFEVAVTLIKEALEAAGLTVTKQVNLSDSYDVTVRDGFPNYLGRYTRRIRVLYAKLIECGLHPSPANPAEVAGWHKMNAAERLAIGKATITNNYGRKYAGARFVVKGRQKHVGRPHNPDGVRDQMTGAVLESEAPAVVKVLTRSYDADAPRVNELLPASALGWKLGDFGPTIYVRDKWGDGSLEKPVPIVAEVERWLVARFTSEPHPSAAGRTMMDHLRELAAAGDDAALDAIVLFPSPNTGNHYSRSGFRYWFQDAMLTNGVAVGGWTPSPHFYRNCRMHDSVTSIFAETKPGPERTRRLNEAGREFGHDSPVWKNYVRHAWDNESRRIRRERAEQRQREAAARRQGLPIPPRSPRLADPVAAATLAGLPSRGLQ</sequence>
<evidence type="ECO:0000313" key="2">
    <source>
        <dbReference type="EMBL" id="GGB39613.1"/>
    </source>
</evidence>
<dbReference type="RefSeq" id="WP_229664631.1">
    <property type="nucleotide sequence ID" value="NZ_BMIH01000004.1"/>
</dbReference>
<accession>A0A916WYF5</accession>